<evidence type="ECO:0000313" key="2">
    <source>
        <dbReference type="EMBL" id="KAL2075592.1"/>
    </source>
</evidence>
<gene>
    <name evidence="2" type="ORF">VTL71DRAFT_535</name>
</gene>
<evidence type="ECO:0000256" key="1">
    <source>
        <dbReference type="SAM" id="Phobius"/>
    </source>
</evidence>
<feature type="transmembrane region" description="Helical" evidence="1">
    <location>
        <begin position="137"/>
        <end position="159"/>
    </location>
</feature>
<accession>A0ABR4D0C1</accession>
<name>A0ABR4D0C1_9HELO</name>
<proteinExistence type="predicted"/>
<protein>
    <recommendedName>
        <fullName evidence="4">EF-hand domain-containing protein</fullName>
    </recommendedName>
</protein>
<dbReference type="InterPro" id="IPR018247">
    <property type="entry name" value="EF_Hand_1_Ca_BS"/>
</dbReference>
<reference evidence="2 3" key="1">
    <citation type="journal article" date="2024" name="Commun. Biol.">
        <title>Comparative genomic analysis of thermophilic fungi reveals convergent evolutionary adaptations and gene losses.</title>
        <authorList>
            <person name="Steindorff A.S."/>
            <person name="Aguilar-Pontes M.V."/>
            <person name="Robinson A.J."/>
            <person name="Andreopoulos B."/>
            <person name="LaButti K."/>
            <person name="Kuo A."/>
            <person name="Mondo S."/>
            <person name="Riley R."/>
            <person name="Otillar R."/>
            <person name="Haridas S."/>
            <person name="Lipzen A."/>
            <person name="Grimwood J."/>
            <person name="Schmutz J."/>
            <person name="Clum A."/>
            <person name="Reid I.D."/>
            <person name="Moisan M.C."/>
            <person name="Butler G."/>
            <person name="Nguyen T.T.M."/>
            <person name="Dewar K."/>
            <person name="Conant G."/>
            <person name="Drula E."/>
            <person name="Henrissat B."/>
            <person name="Hansel C."/>
            <person name="Singer S."/>
            <person name="Hutchinson M.I."/>
            <person name="de Vries R.P."/>
            <person name="Natvig D.O."/>
            <person name="Powell A.J."/>
            <person name="Tsang A."/>
            <person name="Grigoriev I.V."/>
        </authorList>
    </citation>
    <scope>NUCLEOTIDE SEQUENCE [LARGE SCALE GENOMIC DNA]</scope>
    <source>
        <strain evidence="2 3">CBS 494.80</strain>
    </source>
</reference>
<dbReference type="EMBL" id="JAZHXI010000001">
    <property type="protein sequence ID" value="KAL2075592.1"/>
    <property type="molecule type" value="Genomic_DNA"/>
</dbReference>
<keyword evidence="3" id="KW-1185">Reference proteome</keyword>
<keyword evidence="1" id="KW-0812">Transmembrane</keyword>
<keyword evidence="1" id="KW-0472">Membrane</keyword>
<feature type="transmembrane region" description="Helical" evidence="1">
    <location>
        <begin position="96"/>
        <end position="117"/>
    </location>
</feature>
<keyword evidence="1" id="KW-1133">Transmembrane helix</keyword>
<dbReference type="PROSITE" id="PS00018">
    <property type="entry name" value="EF_HAND_1"/>
    <property type="match status" value="1"/>
</dbReference>
<organism evidence="2 3">
    <name type="scientific">Oculimacula yallundae</name>
    <dbReference type="NCBI Taxonomy" id="86028"/>
    <lineage>
        <taxon>Eukaryota</taxon>
        <taxon>Fungi</taxon>
        <taxon>Dikarya</taxon>
        <taxon>Ascomycota</taxon>
        <taxon>Pezizomycotina</taxon>
        <taxon>Leotiomycetes</taxon>
        <taxon>Helotiales</taxon>
        <taxon>Ploettnerulaceae</taxon>
        <taxon>Oculimacula</taxon>
    </lineage>
</organism>
<dbReference type="Proteomes" id="UP001595075">
    <property type="component" value="Unassembled WGS sequence"/>
</dbReference>
<evidence type="ECO:0000313" key="3">
    <source>
        <dbReference type="Proteomes" id="UP001595075"/>
    </source>
</evidence>
<evidence type="ECO:0008006" key="4">
    <source>
        <dbReference type="Google" id="ProtNLM"/>
    </source>
</evidence>
<comment type="caution">
    <text evidence="2">The sequence shown here is derived from an EMBL/GenBank/DDBJ whole genome shotgun (WGS) entry which is preliminary data.</text>
</comment>
<sequence length="214" mass="24783">MPRACHKRRSHLQVLFAFYNFNFYSFATNNRLRAAIQEHHLHRLFGTQANPSSSQLKPHLTTMSLEKAQPWQEAQEPAAESELRQPIFAYRRRRNIVTLFLLARFGVSAIDDIVRYFDANENGEVSEFEVRGSRGLAWSIVLWAGLTLLSFVLVIQVWISRRRLGKIGGYRAKVRRESEMERAMAPWVIGGVVYGSVHLKVKLFELVDQWGDQH</sequence>